<dbReference type="Proteomes" id="UP000525923">
    <property type="component" value="Unassembled WGS sequence"/>
</dbReference>
<dbReference type="SUPFAM" id="SSF49363">
    <property type="entry name" value="Purple acid phosphatase, N-terminal domain"/>
    <property type="match status" value="1"/>
</dbReference>
<evidence type="ECO:0000259" key="4">
    <source>
        <dbReference type="Pfam" id="PF16656"/>
    </source>
</evidence>
<dbReference type="GO" id="GO:0003993">
    <property type="term" value="F:acid phosphatase activity"/>
    <property type="evidence" value="ECO:0007669"/>
    <property type="project" value="InterPro"/>
</dbReference>
<dbReference type="GO" id="GO:0046872">
    <property type="term" value="F:metal ion binding"/>
    <property type="evidence" value="ECO:0007669"/>
    <property type="project" value="InterPro"/>
</dbReference>
<dbReference type="Gene3D" id="3.60.21.10">
    <property type="match status" value="1"/>
</dbReference>
<feature type="signal peptide" evidence="2">
    <location>
        <begin position="1"/>
        <end position="27"/>
    </location>
</feature>
<evidence type="ECO:0000313" key="6">
    <source>
        <dbReference type="Proteomes" id="UP000525923"/>
    </source>
</evidence>
<dbReference type="InterPro" id="IPR008963">
    <property type="entry name" value="Purple_acid_Pase-like_N"/>
</dbReference>
<evidence type="ECO:0000256" key="2">
    <source>
        <dbReference type="SAM" id="SignalP"/>
    </source>
</evidence>
<reference evidence="5 6" key="1">
    <citation type="submission" date="2020-08" db="EMBL/GenBank/DDBJ databases">
        <title>Genomic Encyclopedia of Type Strains, Phase IV (KMG-IV): sequencing the most valuable type-strain genomes for metagenomic binning, comparative biology and taxonomic classification.</title>
        <authorList>
            <person name="Goeker M."/>
        </authorList>
    </citation>
    <scope>NUCLEOTIDE SEQUENCE [LARGE SCALE GENOMIC DNA]</scope>
    <source>
        <strain evidence="5 6">DSM 15895</strain>
    </source>
</reference>
<evidence type="ECO:0000256" key="1">
    <source>
        <dbReference type="ARBA" id="ARBA00022729"/>
    </source>
</evidence>
<organism evidence="5 6">
    <name type="scientific">Planococcus koreensis</name>
    <dbReference type="NCBI Taxonomy" id="112331"/>
    <lineage>
        <taxon>Bacteria</taxon>
        <taxon>Bacillati</taxon>
        <taxon>Bacillota</taxon>
        <taxon>Bacilli</taxon>
        <taxon>Bacillales</taxon>
        <taxon>Caryophanaceae</taxon>
        <taxon>Planococcus</taxon>
    </lineage>
</organism>
<feature type="domain" description="Purple acid phosphatase N-terminal" evidence="4">
    <location>
        <begin position="43"/>
        <end position="130"/>
    </location>
</feature>
<gene>
    <name evidence="5" type="ORF">HNQ44_001444</name>
</gene>
<sequence length="423" mass="46607">MKTFNNRSIKKGMAALLLSLVVGSSAAAMNMAQADGHDAVVTDVSMAPGQDETEMNFSWYAPETSTPGVLEVRRVDAEGTTQTVTAELKKGASGFSGNEAQITGLVAEAQYEYRIGDGKGHWYETSTFSTRDTESFNFLLMGDPQIGSSWFLSKDRNNWTDTLEKAISKYPETSFIQSVGDQVDDSESEKDYSAYFAPDIMKQLPVATTIGNHDNAKYYGYHFNVPNETELEDPGNAGGDYSFTYGDVLFMNLNTNSGNTEEHVQFMEKAVEDTADQAIKWKIVVFHHSIYSVGGHAEEEEILKLREGLVPAIDALDIDAVLMGHDHSYARTHQMENFKPLKGETVKGDAAKSPEGTVYITANSSSGSKFYDLADGKEPYVAVKAQLEVPTFTNVAITPDSLSFETYRTDTMQKVDAYQINKE</sequence>
<protein>
    <submittedName>
        <fullName evidence="5">3',5'-cyclic AMP phosphodiesterase CpdA</fullName>
    </submittedName>
</protein>
<evidence type="ECO:0000259" key="3">
    <source>
        <dbReference type="Pfam" id="PF00149"/>
    </source>
</evidence>
<keyword evidence="6" id="KW-1185">Reference proteome</keyword>
<feature type="domain" description="Calcineurin-like phosphoesterase" evidence="3">
    <location>
        <begin position="137"/>
        <end position="329"/>
    </location>
</feature>
<name>A0A7W8CU49_9BACL</name>
<accession>A0A7W8CU49</accession>
<dbReference type="PANTHER" id="PTHR45867">
    <property type="entry name" value="PURPLE ACID PHOSPHATASE"/>
    <property type="match status" value="1"/>
</dbReference>
<comment type="caution">
    <text evidence="5">The sequence shown here is derived from an EMBL/GenBank/DDBJ whole genome shotgun (WGS) entry which is preliminary data.</text>
</comment>
<feature type="chain" id="PRO_5039109794" evidence="2">
    <location>
        <begin position="28"/>
        <end position="423"/>
    </location>
</feature>
<dbReference type="SUPFAM" id="SSF56300">
    <property type="entry name" value="Metallo-dependent phosphatases"/>
    <property type="match status" value="1"/>
</dbReference>
<dbReference type="Pfam" id="PF16656">
    <property type="entry name" value="Pur_ac_phosph_N"/>
    <property type="match status" value="1"/>
</dbReference>
<dbReference type="PANTHER" id="PTHR45867:SF3">
    <property type="entry name" value="ACID PHOSPHATASE TYPE 7"/>
    <property type="match status" value="1"/>
</dbReference>
<dbReference type="EMBL" id="JACHHE010000003">
    <property type="protein sequence ID" value="MBB5180020.1"/>
    <property type="molecule type" value="Genomic_DNA"/>
</dbReference>
<evidence type="ECO:0000313" key="5">
    <source>
        <dbReference type="EMBL" id="MBB5180020.1"/>
    </source>
</evidence>
<dbReference type="InterPro" id="IPR029052">
    <property type="entry name" value="Metallo-depent_PP-like"/>
</dbReference>
<dbReference type="AlphaFoldDB" id="A0A7W8CU49"/>
<dbReference type="Pfam" id="PF00149">
    <property type="entry name" value="Metallophos"/>
    <property type="match status" value="1"/>
</dbReference>
<proteinExistence type="predicted"/>
<keyword evidence="1 2" id="KW-0732">Signal</keyword>
<dbReference type="RefSeq" id="WP_183736456.1">
    <property type="nucleotide sequence ID" value="NZ_JACHHE010000003.1"/>
</dbReference>
<dbReference type="InterPro" id="IPR004843">
    <property type="entry name" value="Calcineurin-like_PHP"/>
</dbReference>
<dbReference type="InterPro" id="IPR015914">
    <property type="entry name" value="PAPs_N"/>
</dbReference>